<dbReference type="InterPro" id="IPR049326">
    <property type="entry name" value="Rhodopsin_dom_fungi"/>
</dbReference>
<evidence type="ECO:0000256" key="11">
    <source>
        <dbReference type="ARBA" id="ARBA00023157"/>
    </source>
</evidence>
<feature type="transmembrane region" description="Helical" evidence="16">
    <location>
        <begin position="266"/>
        <end position="288"/>
    </location>
</feature>
<feature type="disulfide bond" evidence="14">
    <location>
        <begin position="61"/>
        <end position="94"/>
    </location>
</feature>
<evidence type="ECO:0000256" key="12">
    <source>
        <dbReference type="ARBA" id="ARBA00023288"/>
    </source>
</evidence>
<evidence type="ECO:0000256" key="10">
    <source>
        <dbReference type="ARBA" id="ARBA00023136"/>
    </source>
</evidence>
<feature type="transmembrane region" description="Helical" evidence="16">
    <location>
        <begin position="218"/>
        <end position="246"/>
    </location>
</feature>
<dbReference type="Proteomes" id="UP000624244">
    <property type="component" value="Unassembled WGS sequence"/>
</dbReference>
<evidence type="ECO:0000256" key="4">
    <source>
        <dbReference type="ARBA" id="ARBA00010031"/>
    </source>
</evidence>
<organism evidence="19 20">
    <name type="scientific">Cochliobolus sativus</name>
    <name type="common">Common root rot and spot blotch fungus</name>
    <name type="synonym">Bipolaris sorokiniana</name>
    <dbReference type="NCBI Taxonomy" id="45130"/>
    <lineage>
        <taxon>Eukaryota</taxon>
        <taxon>Fungi</taxon>
        <taxon>Dikarya</taxon>
        <taxon>Ascomycota</taxon>
        <taxon>Pezizomycotina</taxon>
        <taxon>Dothideomycetes</taxon>
        <taxon>Pleosporomycetidae</taxon>
        <taxon>Pleosporales</taxon>
        <taxon>Pleosporineae</taxon>
        <taxon>Pleosporaceae</taxon>
        <taxon>Bipolaris</taxon>
    </lineage>
</organism>
<comment type="similarity">
    <text evidence="4">Belongs to the RBT5 family.</text>
</comment>
<dbReference type="AlphaFoldDB" id="A0A8H5ZFQ2"/>
<dbReference type="PANTHER" id="PTHR33048">
    <property type="entry name" value="PTH11-LIKE INTEGRAL MEMBRANE PROTEIN (AFU_ORTHOLOGUE AFUA_5G11245)"/>
    <property type="match status" value="1"/>
</dbReference>
<dbReference type="InterPro" id="IPR052337">
    <property type="entry name" value="SAT4-like"/>
</dbReference>
<proteinExistence type="inferred from homology"/>
<gene>
    <name evidence="19" type="ORF">GGP41_003332</name>
</gene>
<evidence type="ECO:0000256" key="16">
    <source>
        <dbReference type="SAM" id="Phobius"/>
    </source>
</evidence>
<keyword evidence="8 17" id="KW-0732">Signal</keyword>
<feature type="binding site" description="axial binding residue" evidence="14">
    <location>
        <position position="56"/>
    </location>
    <ligand>
        <name>heme</name>
        <dbReference type="ChEBI" id="CHEBI:30413"/>
    </ligand>
    <ligandPart>
        <name>Fe</name>
        <dbReference type="ChEBI" id="CHEBI:18248"/>
    </ligandPart>
</feature>
<keyword evidence="7 16" id="KW-0812">Transmembrane</keyword>
<evidence type="ECO:0000256" key="17">
    <source>
        <dbReference type="SAM" id="SignalP"/>
    </source>
</evidence>
<accession>A0A8H5ZFQ2</accession>
<dbReference type="GO" id="GO:0005576">
    <property type="term" value="C:extracellular region"/>
    <property type="evidence" value="ECO:0007669"/>
    <property type="project" value="UniProtKB-SubCell"/>
</dbReference>
<keyword evidence="14" id="KW-0479">Metal-binding</keyword>
<evidence type="ECO:0000256" key="7">
    <source>
        <dbReference type="ARBA" id="ARBA00022692"/>
    </source>
</evidence>
<feature type="compositionally biased region" description="Polar residues" evidence="15">
    <location>
        <begin position="406"/>
        <end position="415"/>
    </location>
</feature>
<feature type="region of interest" description="Disordered" evidence="15">
    <location>
        <begin position="377"/>
        <end position="415"/>
    </location>
</feature>
<sequence>MKQLYTLFLLLTYASWTAAQDPALFASIPECAVRMVGPQTPNHRRLIRASSCAGSDASCICTNTQLQGMIEGCVRQTCTVKQSLTAKNLSSTLCGAPVSNIGSQVKVLNITLFSITAAIALIRLLFKSFSDTNAGWDDYAIIAALLTGIPSVVLVDILLIPNGLDRDIWTLPFDSIATFRRSAYILPILYFLQIGLVKISIIFFLLRIFPRSTTRKLLYGTLIFTALWTVAFILGGALQCQLPSFYWTSWDMKDQKSCLNFSALNWANSLLSIALDAWMLAIPLYEVIHLQLSWRRKLSVSLMFFVGTFVTVVSALRLQSIVHLDRANNPTRDLTAIVYWSSIEQDVGIICSCMPALRKILVRAYPLAFASKNRSSRKHCDYGSYSHDHTGNEGGKETVEGDANRSQKSNTAPNTFHTQTFDVQFEQNLDNDESALVEMGNIARTLSRAHSSNVSEASL</sequence>
<evidence type="ECO:0000256" key="13">
    <source>
        <dbReference type="ARBA" id="ARBA00038359"/>
    </source>
</evidence>
<keyword evidence="6" id="KW-0336">GPI-anchor</keyword>
<evidence type="ECO:0000256" key="14">
    <source>
        <dbReference type="PROSITE-ProRule" id="PRU01356"/>
    </source>
</evidence>
<dbReference type="PANTHER" id="PTHR33048:SF143">
    <property type="entry name" value="EXTRACELLULAR MEMBRANE PROTEIN CFEM DOMAIN-CONTAINING PROTEIN-RELATED"/>
    <property type="match status" value="1"/>
</dbReference>
<comment type="similarity">
    <text evidence="13">Belongs to the SAT4 family.</text>
</comment>
<evidence type="ECO:0000256" key="2">
    <source>
        <dbReference type="ARBA" id="ARBA00004589"/>
    </source>
</evidence>
<evidence type="ECO:0000256" key="9">
    <source>
        <dbReference type="ARBA" id="ARBA00022989"/>
    </source>
</evidence>
<feature type="signal peptide" evidence="17">
    <location>
        <begin position="1"/>
        <end position="19"/>
    </location>
</feature>
<evidence type="ECO:0000256" key="8">
    <source>
        <dbReference type="ARBA" id="ARBA00022729"/>
    </source>
</evidence>
<evidence type="ECO:0000256" key="3">
    <source>
        <dbReference type="ARBA" id="ARBA00004613"/>
    </source>
</evidence>
<dbReference type="GO" id="GO:0046872">
    <property type="term" value="F:metal ion binding"/>
    <property type="evidence" value="ECO:0007669"/>
    <property type="project" value="UniProtKB-UniRule"/>
</dbReference>
<evidence type="ECO:0000256" key="6">
    <source>
        <dbReference type="ARBA" id="ARBA00022622"/>
    </source>
</evidence>
<feature type="domain" description="CFEM" evidence="18">
    <location>
        <begin position="2"/>
        <end position="121"/>
    </location>
</feature>
<dbReference type="GO" id="GO:0098552">
    <property type="term" value="C:side of membrane"/>
    <property type="evidence" value="ECO:0007669"/>
    <property type="project" value="UniProtKB-KW"/>
</dbReference>
<feature type="transmembrane region" description="Helical" evidence="16">
    <location>
        <begin position="107"/>
        <end position="126"/>
    </location>
</feature>
<evidence type="ECO:0000256" key="1">
    <source>
        <dbReference type="ARBA" id="ARBA00004141"/>
    </source>
</evidence>
<evidence type="ECO:0000256" key="15">
    <source>
        <dbReference type="SAM" id="MobiDB-lite"/>
    </source>
</evidence>
<evidence type="ECO:0000256" key="5">
    <source>
        <dbReference type="ARBA" id="ARBA00022525"/>
    </source>
</evidence>
<keyword evidence="9 16" id="KW-1133">Transmembrane helix</keyword>
<reference evidence="19" key="1">
    <citation type="submission" date="2019-11" db="EMBL/GenBank/DDBJ databases">
        <title>Bipolaris sorokiniana Genome sequencing.</title>
        <authorList>
            <person name="Wang H."/>
        </authorList>
    </citation>
    <scope>NUCLEOTIDE SEQUENCE</scope>
</reference>
<comment type="caution">
    <text evidence="19">The sequence shown here is derived from an EMBL/GenBank/DDBJ whole genome shotgun (WGS) entry which is preliminary data.</text>
</comment>
<keyword evidence="10 16" id="KW-0472">Membrane</keyword>
<feature type="disulfide bond" evidence="14">
    <location>
        <begin position="52"/>
        <end position="59"/>
    </location>
</feature>
<evidence type="ECO:0000313" key="20">
    <source>
        <dbReference type="Proteomes" id="UP000624244"/>
    </source>
</evidence>
<keyword evidence="12" id="KW-0449">Lipoprotein</keyword>
<dbReference type="EMBL" id="WNKQ01000014">
    <property type="protein sequence ID" value="KAF5847033.1"/>
    <property type="molecule type" value="Genomic_DNA"/>
</dbReference>
<keyword evidence="6" id="KW-0325">Glycoprotein</keyword>
<keyword evidence="11 14" id="KW-1015">Disulfide bond</keyword>
<comment type="subcellular location">
    <subcellularLocation>
        <location evidence="2">Membrane</location>
        <topology evidence="2">Lipid-anchor</topology>
        <topology evidence="2">GPI-anchor</topology>
    </subcellularLocation>
    <subcellularLocation>
        <location evidence="1">Membrane</location>
        <topology evidence="1">Multi-pass membrane protein</topology>
    </subcellularLocation>
    <subcellularLocation>
        <location evidence="3">Secreted</location>
    </subcellularLocation>
</comment>
<comment type="caution">
    <text evidence="14">Lacks conserved residue(s) required for the propagation of feature annotation.</text>
</comment>
<keyword evidence="5" id="KW-0964">Secreted</keyword>
<dbReference type="Pfam" id="PF05730">
    <property type="entry name" value="CFEM"/>
    <property type="match status" value="1"/>
</dbReference>
<evidence type="ECO:0000313" key="19">
    <source>
        <dbReference type="EMBL" id="KAF5847033.1"/>
    </source>
</evidence>
<name>A0A8H5ZFQ2_COCSA</name>
<feature type="compositionally biased region" description="Basic and acidic residues" evidence="15">
    <location>
        <begin position="378"/>
        <end position="405"/>
    </location>
</feature>
<feature type="transmembrane region" description="Helical" evidence="16">
    <location>
        <begin position="300"/>
        <end position="318"/>
    </location>
</feature>
<keyword evidence="14" id="KW-0408">Iron</keyword>
<dbReference type="PROSITE" id="PS52012">
    <property type="entry name" value="CFEM"/>
    <property type="match status" value="1"/>
</dbReference>
<feature type="chain" id="PRO_5034740337" description="CFEM domain-containing protein" evidence="17">
    <location>
        <begin position="20"/>
        <end position="459"/>
    </location>
</feature>
<dbReference type="InterPro" id="IPR008427">
    <property type="entry name" value="Extracellular_membr_CFEM_dom"/>
</dbReference>
<feature type="transmembrane region" description="Helical" evidence="16">
    <location>
        <begin position="184"/>
        <end position="206"/>
    </location>
</feature>
<keyword evidence="14" id="KW-0349">Heme</keyword>
<protein>
    <recommendedName>
        <fullName evidence="18">CFEM domain-containing protein</fullName>
    </recommendedName>
</protein>
<feature type="transmembrane region" description="Helical" evidence="16">
    <location>
        <begin position="138"/>
        <end position="164"/>
    </location>
</feature>
<dbReference type="Pfam" id="PF20684">
    <property type="entry name" value="Fung_rhodopsin"/>
    <property type="match status" value="1"/>
</dbReference>
<evidence type="ECO:0000259" key="18">
    <source>
        <dbReference type="PROSITE" id="PS52012"/>
    </source>
</evidence>